<evidence type="ECO:0000313" key="5">
    <source>
        <dbReference type="EMBL" id="KAK3100345.1"/>
    </source>
</evidence>
<dbReference type="Gene3D" id="2.80.10.50">
    <property type="match status" value="1"/>
</dbReference>
<evidence type="ECO:0000256" key="4">
    <source>
        <dbReference type="SAM" id="MobiDB-lite"/>
    </source>
</evidence>
<dbReference type="PANTHER" id="PTHR12928:SF0">
    <property type="entry name" value="FSHD REGION GENE 1"/>
    <property type="match status" value="1"/>
</dbReference>
<evidence type="ECO:0000313" key="6">
    <source>
        <dbReference type="Proteomes" id="UP001186944"/>
    </source>
</evidence>
<dbReference type="GO" id="GO:0051015">
    <property type="term" value="F:actin filament binding"/>
    <property type="evidence" value="ECO:0007669"/>
    <property type="project" value="TreeGrafter"/>
</dbReference>
<dbReference type="PANTHER" id="PTHR12928">
    <property type="entry name" value="FRG1 PROTEIN"/>
    <property type="match status" value="1"/>
</dbReference>
<evidence type="ECO:0000256" key="1">
    <source>
        <dbReference type="ARBA" id="ARBA00004604"/>
    </source>
</evidence>
<dbReference type="Proteomes" id="UP001186944">
    <property type="component" value="Unassembled WGS sequence"/>
</dbReference>
<gene>
    <name evidence="5" type="ORF">FSP39_018459</name>
</gene>
<accession>A0AA88YNA4</accession>
<dbReference type="InterPro" id="IPR010414">
    <property type="entry name" value="FRG1"/>
</dbReference>
<dbReference type="GO" id="GO:0055120">
    <property type="term" value="C:striated muscle dense body"/>
    <property type="evidence" value="ECO:0007669"/>
    <property type="project" value="TreeGrafter"/>
</dbReference>
<feature type="region of interest" description="Disordered" evidence="4">
    <location>
        <begin position="1"/>
        <end position="22"/>
    </location>
</feature>
<dbReference type="Pfam" id="PF06229">
    <property type="entry name" value="FRG1"/>
    <property type="match status" value="1"/>
</dbReference>
<sequence length="176" mass="19510">MALDNGKFTLGPPRNEGDGPEPEEILTAVKVNDTKIALKSGYGKYLSVEPGGTVSGKAEAISVREQWEPVIQEGKMALNGTNGKFMAPNDEDDIVCESSTAGDSEMLKIRLNLTLEVDPMENIPKEERGKIKETEINYVKKFQSFQDRRLRVNEGDVSQIKKAKKDGTLHECLLDR</sequence>
<comment type="similarity">
    <text evidence="2">Belongs to the FRG1 family.</text>
</comment>
<comment type="caution">
    <text evidence="5">The sequence shown here is derived from an EMBL/GenBank/DDBJ whole genome shotgun (WGS) entry which is preliminary data.</text>
</comment>
<dbReference type="GO" id="GO:0071013">
    <property type="term" value="C:catalytic step 2 spliceosome"/>
    <property type="evidence" value="ECO:0007669"/>
    <property type="project" value="TreeGrafter"/>
</dbReference>
<dbReference type="CDD" id="cd23338">
    <property type="entry name" value="beta-trefoil_FSCN_FRG1"/>
    <property type="match status" value="1"/>
</dbReference>
<comment type="subcellular location">
    <subcellularLocation>
        <location evidence="1">Nucleus</location>
        <location evidence="1">Nucleolus</location>
    </subcellularLocation>
</comment>
<dbReference type="AlphaFoldDB" id="A0AA88YNA4"/>
<dbReference type="GO" id="GO:0005730">
    <property type="term" value="C:nucleolus"/>
    <property type="evidence" value="ECO:0007669"/>
    <property type="project" value="UniProtKB-SubCell"/>
</dbReference>
<dbReference type="SUPFAM" id="SSF50405">
    <property type="entry name" value="Actin-crosslinking proteins"/>
    <property type="match status" value="1"/>
</dbReference>
<evidence type="ECO:0000256" key="3">
    <source>
        <dbReference type="ARBA" id="ARBA00023242"/>
    </source>
</evidence>
<protein>
    <submittedName>
        <fullName evidence="5">Uncharacterized protein</fullName>
    </submittedName>
</protein>
<proteinExistence type="inferred from homology"/>
<organism evidence="5 6">
    <name type="scientific">Pinctada imbricata</name>
    <name type="common">Atlantic pearl-oyster</name>
    <name type="synonym">Pinctada martensii</name>
    <dbReference type="NCBI Taxonomy" id="66713"/>
    <lineage>
        <taxon>Eukaryota</taxon>
        <taxon>Metazoa</taxon>
        <taxon>Spiralia</taxon>
        <taxon>Lophotrochozoa</taxon>
        <taxon>Mollusca</taxon>
        <taxon>Bivalvia</taxon>
        <taxon>Autobranchia</taxon>
        <taxon>Pteriomorphia</taxon>
        <taxon>Pterioida</taxon>
        <taxon>Pterioidea</taxon>
        <taxon>Pteriidae</taxon>
        <taxon>Pinctada</taxon>
    </lineage>
</organism>
<name>A0AA88YNA4_PINIB</name>
<dbReference type="EMBL" id="VSWD01000006">
    <property type="protein sequence ID" value="KAK3100345.1"/>
    <property type="molecule type" value="Genomic_DNA"/>
</dbReference>
<evidence type="ECO:0000256" key="2">
    <source>
        <dbReference type="ARBA" id="ARBA00010878"/>
    </source>
</evidence>
<keyword evidence="6" id="KW-1185">Reference proteome</keyword>
<dbReference type="InterPro" id="IPR008999">
    <property type="entry name" value="Actin-crosslinking"/>
</dbReference>
<keyword evidence="3" id="KW-0539">Nucleus</keyword>
<reference evidence="5" key="1">
    <citation type="submission" date="2019-08" db="EMBL/GenBank/DDBJ databases">
        <title>The improved chromosome-level genome for the pearl oyster Pinctada fucata martensii using PacBio sequencing and Hi-C.</title>
        <authorList>
            <person name="Zheng Z."/>
        </authorList>
    </citation>
    <scope>NUCLEOTIDE SEQUENCE</scope>
    <source>
        <strain evidence="5">ZZ-2019</strain>
        <tissue evidence="5">Adductor muscle</tissue>
    </source>
</reference>